<accession>A0A0G0QQ70</accession>
<evidence type="ECO:0000256" key="7">
    <source>
        <dbReference type="PROSITE-ProRule" id="PRU01091"/>
    </source>
</evidence>
<sequence length="223" mass="25298">MTSKILVVEDDKGLQKYLKELLLDNQYSVQAVSDGIQALDAIDKTPPDLVVLDLGLPNMSGESVIIEVRKQNPALPVIILTAKDSISDIVQVLNMGADDYITKPFVADELLARIKTKLRQDKLSDTTLKVGDLELDKQALEVRRGGKTIQLTPQEFKLLEYLMRNSGRLLTREMILNRVWFYSQDIETRVVDVYMGYLRKKIDNGSQKKLLHSVRGFGYMIKD</sequence>
<organism evidence="10 11">
    <name type="scientific">Candidatus Daviesbacteria bacterium GW2011_GWC2_40_12</name>
    <dbReference type="NCBI Taxonomy" id="1618431"/>
    <lineage>
        <taxon>Bacteria</taxon>
        <taxon>Candidatus Daviesiibacteriota</taxon>
    </lineage>
</organism>
<dbReference type="SUPFAM" id="SSF52172">
    <property type="entry name" value="CheY-like"/>
    <property type="match status" value="1"/>
</dbReference>
<evidence type="ECO:0000313" key="10">
    <source>
        <dbReference type="EMBL" id="KKR42579.1"/>
    </source>
</evidence>
<dbReference type="PROSITE" id="PS51755">
    <property type="entry name" value="OMPR_PHOB"/>
    <property type="match status" value="1"/>
</dbReference>
<dbReference type="GO" id="GO:0032993">
    <property type="term" value="C:protein-DNA complex"/>
    <property type="evidence" value="ECO:0007669"/>
    <property type="project" value="TreeGrafter"/>
</dbReference>
<dbReference type="Pfam" id="PF00486">
    <property type="entry name" value="Trans_reg_C"/>
    <property type="match status" value="1"/>
</dbReference>
<name>A0A0G0QQ70_9BACT</name>
<keyword evidence="3" id="KW-0805">Transcription regulation</keyword>
<evidence type="ECO:0000256" key="5">
    <source>
        <dbReference type="ARBA" id="ARBA00023163"/>
    </source>
</evidence>
<feature type="domain" description="OmpR/PhoB-type" evidence="9">
    <location>
        <begin position="125"/>
        <end position="223"/>
    </location>
</feature>
<proteinExistence type="predicted"/>
<dbReference type="AlphaFoldDB" id="A0A0G0QQ70"/>
<keyword evidence="4 7" id="KW-0238">DNA-binding</keyword>
<feature type="domain" description="Response regulatory" evidence="8">
    <location>
        <begin position="4"/>
        <end position="118"/>
    </location>
</feature>
<evidence type="ECO:0000256" key="6">
    <source>
        <dbReference type="PROSITE-ProRule" id="PRU00169"/>
    </source>
</evidence>
<evidence type="ECO:0000259" key="9">
    <source>
        <dbReference type="PROSITE" id="PS51755"/>
    </source>
</evidence>
<dbReference type="PANTHER" id="PTHR48111:SF1">
    <property type="entry name" value="TWO-COMPONENT RESPONSE REGULATOR ORR33"/>
    <property type="match status" value="1"/>
</dbReference>
<evidence type="ECO:0000256" key="1">
    <source>
        <dbReference type="ARBA" id="ARBA00022553"/>
    </source>
</evidence>
<dbReference type="PANTHER" id="PTHR48111">
    <property type="entry name" value="REGULATOR OF RPOS"/>
    <property type="match status" value="1"/>
</dbReference>
<dbReference type="InterPro" id="IPR001867">
    <property type="entry name" value="OmpR/PhoB-type_DNA-bd"/>
</dbReference>
<dbReference type="Pfam" id="PF00072">
    <property type="entry name" value="Response_reg"/>
    <property type="match status" value="1"/>
</dbReference>
<feature type="DNA-binding region" description="OmpR/PhoB-type" evidence="7">
    <location>
        <begin position="125"/>
        <end position="223"/>
    </location>
</feature>
<reference evidence="10 11" key="1">
    <citation type="journal article" date="2015" name="Nature">
        <title>rRNA introns, odd ribosomes, and small enigmatic genomes across a large radiation of phyla.</title>
        <authorList>
            <person name="Brown C.T."/>
            <person name="Hug L.A."/>
            <person name="Thomas B.C."/>
            <person name="Sharon I."/>
            <person name="Castelle C.J."/>
            <person name="Singh A."/>
            <person name="Wilkins M.J."/>
            <person name="Williams K.H."/>
            <person name="Banfield J.F."/>
        </authorList>
    </citation>
    <scope>NUCLEOTIDE SEQUENCE [LARGE SCALE GENOMIC DNA]</scope>
</reference>
<feature type="modified residue" description="4-aspartylphosphate" evidence="6">
    <location>
        <position position="53"/>
    </location>
</feature>
<dbReference type="GO" id="GO:0005829">
    <property type="term" value="C:cytosol"/>
    <property type="evidence" value="ECO:0007669"/>
    <property type="project" value="TreeGrafter"/>
</dbReference>
<dbReference type="SMART" id="SM00448">
    <property type="entry name" value="REC"/>
    <property type="match status" value="1"/>
</dbReference>
<keyword evidence="1 6" id="KW-0597">Phosphoprotein</keyword>
<dbReference type="SMART" id="SM00862">
    <property type="entry name" value="Trans_reg_C"/>
    <property type="match status" value="1"/>
</dbReference>
<dbReference type="GO" id="GO:0000976">
    <property type="term" value="F:transcription cis-regulatory region binding"/>
    <property type="evidence" value="ECO:0007669"/>
    <property type="project" value="TreeGrafter"/>
</dbReference>
<evidence type="ECO:0000256" key="2">
    <source>
        <dbReference type="ARBA" id="ARBA00023012"/>
    </source>
</evidence>
<gene>
    <name evidence="10" type="ORF">UT77_C0001G0030</name>
</gene>
<protein>
    <recommendedName>
        <fullName evidence="12">Two component transcriptional regulator, winged helix family</fullName>
    </recommendedName>
</protein>
<keyword evidence="5" id="KW-0804">Transcription</keyword>
<dbReference type="Gene3D" id="3.40.50.2300">
    <property type="match status" value="1"/>
</dbReference>
<dbReference type="InterPro" id="IPR036388">
    <property type="entry name" value="WH-like_DNA-bd_sf"/>
</dbReference>
<dbReference type="CDD" id="cd00383">
    <property type="entry name" value="trans_reg_C"/>
    <property type="match status" value="1"/>
</dbReference>
<dbReference type="GO" id="GO:0000156">
    <property type="term" value="F:phosphorelay response regulator activity"/>
    <property type="evidence" value="ECO:0007669"/>
    <property type="project" value="TreeGrafter"/>
</dbReference>
<dbReference type="FunFam" id="1.10.10.10:FF:000005">
    <property type="entry name" value="Two-component system response regulator"/>
    <property type="match status" value="1"/>
</dbReference>
<dbReference type="GO" id="GO:0006355">
    <property type="term" value="P:regulation of DNA-templated transcription"/>
    <property type="evidence" value="ECO:0007669"/>
    <property type="project" value="InterPro"/>
</dbReference>
<dbReference type="Proteomes" id="UP000034881">
    <property type="component" value="Unassembled WGS sequence"/>
</dbReference>
<dbReference type="Gene3D" id="1.10.10.10">
    <property type="entry name" value="Winged helix-like DNA-binding domain superfamily/Winged helix DNA-binding domain"/>
    <property type="match status" value="1"/>
</dbReference>
<dbReference type="InterPro" id="IPR011006">
    <property type="entry name" value="CheY-like_superfamily"/>
</dbReference>
<keyword evidence="2" id="KW-0902">Two-component regulatory system</keyword>
<dbReference type="InterPro" id="IPR001789">
    <property type="entry name" value="Sig_transdc_resp-reg_receiver"/>
</dbReference>
<dbReference type="PROSITE" id="PS50110">
    <property type="entry name" value="RESPONSE_REGULATORY"/>
    <property type="match status" value="1"/>
</dbReference>
<evidence type="ECO:0000313" key="11">
    <source>
        <dbReference type="Proteomes" id="UP000034881"/>
    </source>
</evidence>
<dbReference type="Gene3D" id="6.10.250.690">
    <property type="match status" value="1"/>
</dbReference>
<dbReference type="EMBL" id="LBYB01000001">
    <property type="protein sequence ID" value="KKR42579.1"/>
    <property type="molecule type" value="Genomic_DNA"/>
</dbReference>
<dbReference type="PATRIC" id="fig|1618431.3.peg.30"/>
<evidence type="ECO:0008006" key="12">
    <source>
        <dbReference type="Google" id="ProtNLM"/>
    </source>
</evidence>
<dbReference type="InterPro" id="IPR039420">
    <property type="entry name" value="WalR-like"/>
</dbReference>
<evidence type="ECO:0000256" key="3">
    <source>
        <dbReference type="ARBA" id="ARBA00023015"/>
    </source>
</evidence>
<comment type="caution">
    <text evidence="10">The sequence shown here is derived from an EMBL/GenBank/DDBJ whole genome shotgun (WGS) entry which is preliminary data.</text>
</comment>
<evidence type="ECO:0000259" key="8">
    <source>
        <dbReference type="PROSITE" id="PS50110"/>
    </source>
</evidence>
<evidence type="ECO:0000256" key="4">
    <source>
        <dbReference type="ARBA" id="ARBA00023125"/>
    </source>
</evidence>